<feature type="signal peptide" evidence="3">
    <location>
        <begin position="1"/>
        <end position="31"/>
    </location>
</feature>
<dbReference type="Proteomes" id="UP000540685">
    <property type="component" value="Unassembled WGS sequence"/>
</dbReference>
<keyword evidence="2" id="KW-0472">Membrane</keyword>
<name>A0A7W9MIJ3_9ACTN</name>
<evidence type="ECO:0000256" key="3">
    <source>
        <dbReference type="SAM" id="SignalP"/>
    </source>
</evidence>
<feature type="region of interest" description="Disordered" evidence="1">
    <location>
        <begin position="141"/>
        <end position="186"/>
    </location>
</feature>
<proteinExistence type="predicted"/>
<keyword evidence="2" id="KW-0812">Transmembrane</keyword>
<accession>A0A7W9MIJ3</accession>
<keyword evidence="3" id="KW-0732">Signal</keyword>
<keyword evidence="5" id="KW-1185">Reference proteome</keyword>
<comment type="caution">
    <text evidence="4">The sequence shown here is derived from an EMBL/GenBank/DDBJ whole genome shotgun (WGS) entry which is preliminary data.</text>
</comment>
<evidence type="ECO:0000313" key="5">
    <source>
        <dbReference type="Proteomes" id="UP000540685"/>
    </source>
</evidence>
<evidence type="ECO:0000256" key="1">
    <source>
        <dbReference type="SAM" id="MobiDB-lite"/>
    </source>
</evidence>
<evidence type="ECO:0008006" key="6">
    <source>
        <dbReference type="Google" id="ProtNLM"/>
    </source>
</evidence>
<dbReference type="AlphaFoldDB" id="A0A7W9MIJ3"/>
<feature type="compositionally biased region" description="Low complexity" evidence="1">
    <location>
        <begin position="163"/>
        <end position="179"/>
    </location>
</feature>
<organism evidence="4 5">
    <name type="scientific">Streptosporangium becharense</name>
    <dbReference type="NCBI Taxonomy" id="1816182"/>
    <lineage>
        <taxon>Bacteria</taxon>
        <taxon>Bacillati</taxon>
        <taxon>Actinomycetota</taxon>
        <taxon>Actinomycetes</taxon>
        <taxon>Streptosporangiales</taxon>
        <taxon>Streptosporangiaceae</taxon>
        <taxon>Streptosporangium</taxon>
    </lineage>
</organism>
<feature type="chain" id="PRO_5030544372" description="Gram-positive cocci surface proteins LPxTG domain-containing protein" evidence="3">
    <location>
        <begin position="32"/>
        <end position="214"/>
    </location>
</feature>
<keyword evidence="2" id="KW-1133">Transmembrane helix</keyword>
<evidence type="ECO:0000313" key="4">
    <source>
        <dbReference type="EMBL" id="MBB5822282.1"/>
    </source>
</evidence>
<feature type="transmembrane region" description="Helical" evidence="2">
    <location>
        <begin position="185"/>
        <end position="205"/>
    </location>
</feature>
<sequence>MKQPTEVIFRWAVTAATAAVTVAVTAGPATAAGADGEVQLSPYRTEPGATVKITVFECEAPAFAESEGFVEDVELEDDGLGVAVGWAHIDRDALGGSYSVEADCRGGGGRQFGTFNILGKYGFEGYGPETGGGGLALAGDAAGGPGGADVSSPGGADAGGARSGPQVRAGAEAAGEPGETSVPPLGWGAAGAVALVGGGGLALAVRRRRAAGRD</sequence>
<dbReference type="EMBL" id="JACHMP010000001">
    <property type="protein sequence ID" value="MBB5822282.1"/>
    <property type="molecule type" value="Genomic_DNA"/>
</dbReference>
<reference evidence="4 5" key="1">
    <citation type="submission" date="2020-08" db="EMBL/GenBank/DDBJ databases">
        <title>Sequencing the genomes of 1000 actinobacteria strains.</title>
        <authorList>
            <person name="Klenk H.-P."/>
        </authorList>
    </citation>
    <scope>NUCLEOTIDE SEQUENCE [LARGE SCALE GENOMIC DNA]</scope>
    <source>
        <strain evidence="4 5">DSM 46887</strain>
    </source>
</reference>
<dbReference type="RefSeq" id="WP_184544580.1">
    <property type="nucleotide sequence ID" value="NZ_JACHMP010000001.1"/>
</dbReference>
<gene>
    <name evidence="4" type="ORF">F4562_005344</name>
</gene>
<protein>
    <recommendedName>
        <fullName evidence="6">Gram-positive cocci surface proteins LPxTG domain-containing protein</fullName>
    </recommendedName>
</protein>
<evidence type="ECO:0000256" key="2">
    <source>
        <dbReference type="SAM" id="Phobius"/>
    </source>
</evidence>